<sequence>MASSGPGVPAAFRAPSVCLCRPSGHRGVPRRYRPSATPAPASRVLLRRSTAAQLPPAGAPKPARGRGFVHSASYPPGCSSATPTGREVRLWSAASTPSRVLSLPRHTSGPARPR</sequence>
<organism evidence="2 3">
    <name type="scientific">Pleurodeles waltl</name>
    <name type="common">Iberian ribbed newt</name>
    <dbReference type="NCBI Taxonomy" id="8319"/>
    <lineage>
        <taxon>Eukaryota</taxon>
        <taxon>Metazoa</taxon>
        <taxon>Chordata</taxon>
        <taxon>Craniata</taxon>
        <taxon>Vertebrata</taxon>
        <taxon>Euteleostomi</taxon>
        <taxon>Amphibia</taxon>
        <taxon>Batrachia</taxon>
        <taxon>Caudata</taxon>
        <taxon>Salamandroidea</taxon>
        <taxon>Salamandridae</taxon>
        <taxon>Pleurodelinae</taxon>
        <taxon>Pleurodeles</taxon>
    </lineage>
</organism>
<evidence type="ECO:0000256" key="1">
    <source>
        <dbReference type="SAM" id="MobiDB-lite"/>
    </source>
</evidence>
<proteinExistence type="predicted"/>
<gene>
    <name evidence="2" type="ORF">NDU88_009713</name>
</gene>
<dbReference type="AlphaFoldDB" id="A0AAV7PSW5"/>
<protein>
    <submittedName>
        <fullName evidence="2">Uncharacterized protein</fullName>
    </submittedName>
</protein>
<feature type="region of interest" description="Disordered" evidence="1">
    <location>
        <begin position="49"/>
        <end position="114"/>
    </location>
</feature>
<comment type="caution">
    <text evidence="2">The sequence shown here is derived from an EMBL/GenBank/DDBJ whole genome shotgun (WGS) entry which is preliminary data.</text>
</comment>
<reference evidence="2" key="1">
    <citation type="journal article" date="2022" name="bioRxiv">
        <title>Sequencing and chromosome-scale assembly of the giantPleurodeles waltlgenome.</title>
        <authorList>
            <person name="Brown T."/>
            <person name="Elewa A."/>
            <person name="Iarovenko S."/>
            <person name="Subramanian E."/>
            <person name="Araus A.J."/>
            <person name="Petzold A."/>
            <person name="Susuki M."/>
            <person name="Suzuki K.-i.T."/>
            <person name="Hayashi T."/>
            <person name="Toyoda A."/>
            <person name="Oliveira C."/>
            <person name="Osipova E."/>
            <person name="Leigh N.D."/>
            <person name="Simon A."/>
            <person name="Yun M.H."/>
        </authorList>
    </citation>
    <scope>NUCLEOTIDE SEQUENCE</scope>
    <source>
        <strain evidence="2">20211129_DDA</strain>
        <tissue evidence="2">Liver</tissue>
    </source>
</reference>
<keyword evidence="3" id="KW-1185">Reference proteome</keyword>
<dbReference type="Proteomes" id="UP001066276">
    <property type="component" value="Chromosome 7"/>
</dbReference>
<name>A0AAV7PSW5_PLEWA</name>
<dbReference type="EMBL" id="JANPWB010000011">
    <property type="protein sequence ID" value="KAJ1131376.1"/>
    <property type="molecule type" value="Genomic_DNA"/>
</dbReference>
<accession>A0AAV7PSW5</accession>
<evidence type="ECO:0000313" key="3">
    <source>
        <dbReference type="Proteomes" id="UP001066276"/>
    </source>
</evidence>
<evidence type="ECO:0000313" key="2">
    <source>
        <dbReference type="EMBL" id="KAJ1131376.1"/>
    </source>
</evidence>